<protein>
    <recommendedName>
        <fullName evidence="2">HMA domain-containing protein</fullName>
    </recommendedName>
</protein>
<feature type="compositionally biased region" description="Basic and acidic residues" evidence="1">
    <location>
        <begin position="73"/>
        <end position="92"/>
    </location>
</feature>
<dbReference type="Gene3D" id="3.30.70.100">
    <property type="match status" value="1"/>
</dbReference>
<dbReference type="EMBL" id="OIVN01000609">
    <property type="protein sequence ID" value="SPC82934.1"/>
    <property type="molecule type" value="Genomic_DNA"/>
</dbReference>
<dbReference type="AlphaFoldDB" id="A0A2N9F832"/>
<accession>A0A2N9F832</accession>
<evidence type="ECO:0000259" key="2">
    <source>
        <dbReference type="PROSITE" id="PS50846"/>
    </source>
</evidence>
<evidence type="ECO:0000313" key="3">
    <source>
        <dbReference type="EMBL" id="SPC82934.1"/>
    </source>
</evidence>
<dbReference type="PANTHER" id="PTHR46932:SF12">
    <property type="entry name" value="HEAVY METAL-ASSOCIATED ISOPRENYLATED PLANT PROTEIN 47"/>
    <property type="match status" value="1"/>
</dbReference>
<dbReference type="InterPro" id="IPR006121">
    <property type="entry name" value="HMA_dom"/>
</dbReference>
<dbReference type="GO" id="GO:0046872">
    <property type="term" value="F:metal ion binding"/>
    <property type="evidence" value="ECO:0007669"/>
    <property type="project" value="InterPro"/>
</dbReference>
<sequence>MKQKIVIKVQMACHKCRAKAMKIAAKADGVISVAVEGSDKDQLVVIGEGVDSANLTCSLRKKLCYATLLSVEEVKEKQEPEEKPPEDEKTENPESTSSTSCSGCPQLPICLQYPPFPTFYEAAVYDPSPSYCCIM</sequence>
<name>A0A2N9F832_FAGSY</name>
<organism evidence="3">
    <name type="scientific">Fagus sylvatica</name>
    <name type="common">Beechnut</name>
    <dbReference type="NCBI Taxonomy" id="28930"/>
    <lineage>
        <taxon>Eukaryota</taxon>
        <taxon>Viridiplantae</taxon>
        <taxon>Streptophyta</taxon>
        <taxon>Embryophyta</taxon>
        <taxon>Tracheophyta</taxon>
        <taxon>Spermatophyta</taxon>
        <taxon>Magnoliopsida</taxon>
        <taxon>eudicotyledons</taxon>
        <taxon>Gunneridae</taxon>
        <taxon>Pentapetalae</taxon>
        <taxon>rosids</taxon>
        <taxon>fabids</taxon>
        <taxon>Fagales</taxon>
        <taxon>Fagaceae</taxon>
        <taxon>Fagus</taxon>
    </lineage>
</organism>
<dbReference type="SUPFAM" id="SSF55008">
    <property type="entry name" value="HMA, heavy metal-associated domain"/>
    <property type="match status" value="1"/>
</dbReference>
<feature type="region of interest" description="Disordered" evidence="1">
    <location>
        <begin position="73"/>
        <end position="107"/>
    </location>
</feature>
<proteinExistence type="predicted"/>
<reference evidence="3" key="1">
    <citation type="submission" date="2018-02" db="EMBL/GenBank/DDBJ databases">
        <authorList>
            <person name="Cohen D.B."/>
            <person name="Kent A.D."/>
        </authorList>
    </citation>
    <scope>NUCLEOTIDE SEQUENCE</scope>
</reference>
<evidence type="ECO:0000256" key="1">
    <source>
        <dbReference type="SAM" id="MobiDB-lite"/>
    </source>
</evidence>
<gene>
    <name evidence="3" type="ORF">FSB_LOCUS10816</name>
</gene>
<dbReference type="PROSITE" id="PS50846">
    <property type="entry name" value="HMA_2"/>
    <property type="match status" value="1"/>
</dbReference>
<feature type="domain" description="HMA" evidence="2">
    <location>
        <begin position="2"/>
        <end position="71"/>
    </location>
</feature>
<dbReference type="InterPro" id="IPR042885">
    <property type="entry name" value="HIPP47/16"/>
</dbReference>
<dbReference type="PANTHER" id="PTHR46932">
    <property type="entry name" value="HEAVY METAL-ASSOCIATED ISOPRENYLATED PLANT PROTEIN 47"/>
    <property type="match status" value="1"/>
</dbReference>
<dbReference type="InterPro" id="IPR036163">
    <property type="entry name" value="HMA_dom_sf"/>
</dbReference>